<dbReference type="PANTHER" id="PTHR23003">
    <property type="entry name" value="RNA RECOGNITION MOTIF RRM DOMAIN CONTAINING PROTEIN"/>
    <property type="match status" value="1"/>
</dbReference>
<feature type="domain" description="RRM" evidence="4">
    <location>
        <begin position="16"/>
        <end position="93"/>
    </location>
</feature>
<dbReference type="SMART" id="SM00360">
    <property type="entry name" value="RRM"/>
    <property type="match status" value="2"/>
</dbReference>
<dbReference type="GO" id="GO:0005634">
    <property type="term" value="C:nucleus"/>
    <property type="evidence" value="ECO:0007669"/>
    <property type="project" value="TreeGrafter"/>
</dbReference>
<dbReference type="GO" id="GO:0003729">
    <property type="term" value="F:mRNA binding"/>
    <property type="evidence" value="ECO:0007669"/>
    <property type="project" value="TreeGrafter"/>
</dbReference>
<keyword evidence="1 2" id="KW-0694">RNA-binding</keyword>
<feature type="compositionally biased region" description="Basic and acidic residues" evidence="3">
    <location>
        <begin position="92"/>
        <end position="101"/>
    </location>
</feature>
<dbReference type="SUPFAM" id="SSF54928">
    <property type="entry name" value="RNA-binding domain, RBD"/>
    <property type="match status" value="2"/>
</dbReference>
<sequence length="216" mass="24467">MSAEDLPEESVMRIGKRCFVGNLAWRVSWQDLKDTFRDVGNVVYANVMKDDNDRSKGWGIVEFETPEEAVRAVNELNGVELSGRKMLVREDREDRDVKQYNRENGIPNSRSRRGGPPPRAQGRGTRAPPPAEGKSSGLQVVVHGLPWSYKDDDLYAMFEEFGAIDHAEIAYGWDQRSRGYGTVRFSDVDSVTEAIKSFDGYELEGRRVTVKLDKYA</sequence>
<name>A0A061RYI8_9CHLO</name>
<dbReference type="AlphaFoldDB" id="A0A061RYI8"/>
<accession>A0A061RYI8</accession>
<dbReference type="FunFam" id="3.30.70.330:FF:000034">
    <property type="entry name" value="heterogeneous nuclear ribonucleoprotein M isoform X1"/>
    <property type="match status" value="1"/>
</dbReference>
<evidence type="ECO:0000256" key="2">
    <source>
        <dbReference type="PROSITE-ProRule" id="PRU00176"/>
    </source>
</evidence>
<organism evidence="5">
    <name type="scientific">Tetraselmis sp. GSL018</name>
    <dbReference type="NCBI Taxonomy" id="582737"/>
    <lineage>
        <taxon>Eukaryota</taxon>
        <taxon>Viridiplantae</taxon>
        <taxon>Chlorophyta</taxon>
        <taxon>core chlorophytes</taxon>
        <taxon>Chlorodendrophyceae</taxon>
        <taxon>Chlorodendrales</taxon>
        <taxon>Chlorodendraceae</taxon>
        <taxon>Tetraselmis</taxon>
    </lineage>
</organism>
<evidence type="ECO:0000313" key="5">
    <source>
        <dbReference type="EMBL" id="JAC75730.1"/>
    </source>
</evidence>
<dbReference type="GO" id="GO:1990904">
    <property type="term" value="C:ribonucleoprotein complex"/>
    <property type="evidence" value="ECO:0007669"/>
    <property type="project" value="TreeGrafter"/>
</dbReference>
<dbReference type="InterPro" id="IPR012677">
    <property type="entry name" value="Nucleotide-bd_a/b_plait_sf"/>
</dbReference>
<feature type="domain" description="RRM" evidence="4">
    <location>
        <begin position="138"/>
        <end position="215"/>
    </location>
</feature>
<dbReference type="Gene3D" id="3.30.70.330">
    <property type="match status" value="2"/>
</dbReference>
<proteinExistence type="predicted"/>
<feature type="region of interest" description="Disordered" evidence="3">
    <location>
        <begin position="92"/>
        <end position="137"/>
    </location>
</feature>
<gene>
    <name evidence="5" type="ORF">TSPGSL018_22227</name>
</gene>
<reference evidence="5" key="1">
    <citation type="submission" date="2014-05" db="EMBL/GenBank/DDBJ databases">
        <title>The transcriptome of the halophilic microalga Tetraselmis sp. GSL018 isolated from the Great Salt Lake, Utah.</title>
        <authorList>
            <person name="Jinkerson R.E."/>
            <person name="D'Adamo S."/>
            <person name="Posewitz M.C."/>
        </authorList>
    </citation>
    <scope>NUCLEOTIDE SEQUENCE</scope>
    <source>
        <strain evidence="5">GSL018</strain>
    </source>
</reference>
<dbReference type="EMBL" id="GBEZ01009892">
    <property type="protein sequence ID" value="JAC75730.1"/>
    <property type="molecule type" value="Transcribed_RNA"/>
</dbReference>
<dbReference type="PANTHER" id="PTHR23003:SF3">
    <property type="entry name" value="FI21236P1-RELATED"/>
    <property type="match status" value="1"/>
</dbReference>
<evidence type="ECO:0000256" key="1">
    <source>
        <dbReference type="ARBA" id="ARBA00022884"/>
    </source>
</evidence>
<dbReference type="Pfam" id="PF00076">
    <property type="entry name" value="RRM_1"/>
    <property type="match status" value="2"/>
</dbReference>
<dbReference type="CDD" id="cd00590">
    <property type="entry name" value="RRM_SF"/>
    <property type="match status" value="2"/>
</dbReference>
<dbReference type="GO" id="GO:0005737">
    <property type="term" value="C:cytoplasm"/>
    <property type="evidence" value="ECO:0007669"/>
    <property type="project" value="TreeGrafter"/>
</dbReference>
<dbReference type="PROSITE" id="PS50102">
    <property type="entry name" value="RRM"/>
    <property type="match status" value="2"/>
</dbReference>
<protein>
    <submittedName>
        <fullName evidence="5">G-strand telomere binding protein 1</fullName>
    </submittedName>
</protein>
<dbReference type="InterPro" id="IPR050374">
    <property type="entry name" value="RRT5_SRSF_SR"/>
</dbReference>
<evidence type="ECO:0000256" key="3">
    <source>
        <dbReference type="SAM" id="MobiDB-lite"/>
    </source>
</evidence>
<dbReference type="InterPro" id="IPR035979">
    <property type="entry name" value="RBD_domain_sf"/>
</dbReference>
<evidence type="ECO:0000259" key="4">
    <source>
        <dbReference type="PROSITE" id="PS50102"/>
    </source>
</evidence>
<dbReference type="InterPro" id="IPR000504">
    <property type="entry name" value="RRM_dom"/>
</dbReference>